<evidence type="ECO:0000313" key="2">
    <source>
        <dbReference type="EMBL" id="ESP88646.1"/>
    </source>
</evidence>
<name>V4GU40_9EURY</name>
<evidence type="ECO:0000313" key="3">
    <source>
        <dbReference type="Proteomes" id="UP000017840"/>
    </source>
</evidence>
<dbReference type="InterPro" id="IPR050471">
    <property type="entry name" value="AB_hydrolase"/>
</dbReference>
<dbReference type="InterPro" id="IPR000073">
    <property type="entry name" value="AB_hydrolase_1"/>
</dbReference>
<dbReference type="GO" id="GO:0016787">
    <property type="term" value="F:hydrolase activity"/>
    <property type="evidence" value="ECO:0007669"/>
    <property type="project" value="UniProtKB-KW"/>
</dbReference>
<dbReference type="eggNOG" id="arCOG01648">
    <property type="taxonomic scope" value="Archaea"/>
</dbReference>
<dbReference type="AlphaFoldDB" id="V4GU40"/>
<dbReference type="STRING" id="1324957.K933_08023"/>
<dbReference type="InterPro" id="IPR029058">
    <property type="entry name" value="AB_hydrolase_fold"/>
</dbReference>
<dbReference type="SUPFAM" id="SSF53474">
    <property type="entry name" value="alpha/beta-Hydrolases"/>
    <property type="match status" value="1"/>
</dbReference>
<dbReference type="PANTHER" id="PTHR43433">
    <property type="entry name" value="HYDROLASE, ALPHA/BETA FOLD FAMILY PROTEIN"/>
    <property type="match status" value="1"/>
</dbReference>
<dbReference type="RefSeq" id="WP_023394190.1">
    <property type="nucleotide sequence ID" value="NZ_ASGZ01000027.1"/>
</dbReference>
<feature type="domain" description="AB hydrolase-1" evidence="1">
    <location>
        <begin position="70"/>
        <end position="256"/>
    </location>
</feature>
<gene>
    <name evidence="2" type="ORF">K933_08023</name>
</gene>
<proteinExistence type="predicted"/>
<sequence length="273" mass="28083">MPYATNGDARIYYETHGAAYADDDVDAVALCGELGYGPWQWGWQHAALAGPYELVVPATRGTGDPDADARSDAPPGPWSAADLAADLEAVLADAGVDSAHLVGVGLGGCVALTAALDPAVSSRVADLALVGTAASGGALAPDALWADPDDADEAEASLAAALSADFLADQPDVAERIADWRAAEDADRESWEAARAALDGVDLSDRLYEVTNPALVLHGSTDAVCPPERGRALAEGLPRGRFEPVVGAGHLANVDDAPTVNDRLLAFFGTDRE</sequence>
<protein>
    <submittedName>
        <fullName evidence="2">Alpha/beta hydrolase fold protein</fullName>
    </submittedName>
</protein>
<comment type="caution">
    <text evidence="2">The sequence shown here is derived from an EMBL/GenBank/DDBJ whole genome shotgun (WGS) entry which is preliminary data.</text>
</comment>
<evidence type="ECO:0000259" key="1">
    <source>
        <dbReference type="Pfam" id="PF00561"/>
    </source>
</evidence>
<dbReference type="PANTHER" id="PTHR43433:SF5">
    <property type="entry name" value="AB HYDROLASE-1 DOMAIN-CONTAINING PROTEIN"/>
    <property type="match status" value="1"/>
</dbReference>
<organism evidence="2 3">
    <name type="scientific">Candidatus Halobonum tyrrellensis G22</name>
    <dbReference type="NCBI Taxonomy" id="1324957"/>
    <lineage>
        <taxon>Archaea</taxon>
        <taxon>Methanobacteriati</taxon>
        <taxon>Methanobacteriota</taxon>
        <taxon>Stenosarchaea group</taxon>
        <taxon>Halobacteria</taxon>
        <taxon>Halobacteriales</taxon>
        <taxon>Haloferacaceae</taxon>
        <taxon>Candidatus Halobonum</taxon>
    </lineage>
</organism>
<keyword evidence="3" id="KW-1185">Reference proteome</keyword>
<accession>V4GU40</accession>
<dbReference type="Proteomes" id="UP000017840">
    <property type="component" value="Unassembled WGS sequence"/>
</dbReference>
<reference evidence="2 3" key="1">
    <citation type="journal article" date="2013" name="Genome Announc.">
        <title>Draft Genome Sequence of 'Candidatus Halobonum tyrrellensis' Strain G22, Isolated from the Hypersaline Waters of Lake Tyrrell, Australia.</title>
        <authorList>
            <person name="Ugalde J.A."/>
            <person name="Narasingarao P."/>
            <person name="Kuo S."/>
            <person name="Podell S."/>
            <person name="Allen E.E."/>
        </authorList>
    </citation>
    <scope>NUCLEOTIDE SEQUENCE [LARGE SCALE GENOMIC DNA]</scope>
    <source>
        <strain evidence="2 3">G22</strain>
    </source>
</reference>
<dbReference type="EMBL" id="ASGZ01000027">
    <property type="protein sequence ID" value="ESP88646.1"/>
    <property type="molecule type" value="Genomic_DNA"/>
</dbReference>
<keyword evidence="2" id="KW-0378">Hydrolase</keyword>
<dbReference type="Pfam" id="PF00561">
    <property type="entry name" value="Abhydrolase_1"/>
    <property type="match status" value="1"/>
</dbReference>
<dbReference type="OrthoDB" id="247398at2157"/>
<dbReference type="Gene3D" id="3.40.50.1820">
    <property type="entry name" value="alpha/beta hydrolase"/>
    <property type="match status" value="1"/>
</dbReference>